<feature type="chain" id="PRO_5046899341" evidence="1">
    <location>
        <begin position="26"/>
        <end position="387"/>
    </location>
</feature>
<keyword evidence="2" id="KW-0378">Hydrolase</keyword>
<evidence type="ECO:0000313" key="2">
    <source>
        <dbReference type="EMBL" id="MCE4540335.1"/>
    </source>
</evidence>
<dbReference type="Proteomes" id="UP001201463">
    <property type="component" value="Unassembled WGS sequence"/>
</dbReference>
<dbReference type="InterPro" id="IPR024079">
    <property type="entry name" value="MetalloPept_cat_dom_sf"/>
</dbReference>
<accession>A0ABS8XKW9</accession>
<dbReference type="SUPFAM" id="SSF55486">
    <property type="entry name" value="Metalloproteases ('zincins'), catalytic domain"/>
    <property type="match status" value="1"/>
</dbReference>
<keyword evidence="1" id="KW-0732">Signal</keyword>
<keyword evidence="2" id="KW-0482">Metalloprotease</keyword>
<name>A0ABS8XKW9_9BURK</name>
<keyword evidence="3" id="KW-1185">Reference proteome</keyword>
<evidence type="ECO:0000256" key="1">
    <source>
        <dbReference type="SAM" id="SignalP"/>
    </source>
</evidence>
<evidence type="ECO:0000313" key="3">
    <source>
        <dbReference type="Proteomes" id="UP001201463"/>
    </source>
</evidence>
<proteinExistence type="predicted"/>
<protein>
    <submittedName>
        <fullName evidence="2">NF038122 family metalloprotease</fullName>
    </submittedName>
</protein>
<dbReference type="RefSeq" id="WP_233394846.1">
    <property type="nucleotide sequence ID" value="NZ_JAJTWT010000015.1"/>
</dbReference>
<sequence length="387" mass="40173">MVSSAIKSILLGSAAAVSLAAPVSAATILLHDIGGAAQVTGTQAELGFKIAAKYWESVLTNNATIELKVGYGGLPTGVLGSTGSSLAQFVPISAYYDALNATKTSALDSLAVANLSPLNGNGGVSALVPSYLSPATSTGIDVAGGTRLAPDNAINSTLALTTANAKALGANFGPSFIDGTIQFSNQFAFDFNPTDGIQAGSYDFIGVAIHEIGHALGFVSGADDFDYANGYAGPVDDAWWAYGLDMFRYSGAGQLNWAPNQPSYFSVDGGATSLWNGYFSTGETTGDGNQASHWKEPNQATPCDDFLGVMNPYICGGKMDSVTALDLAAFDAIGWNVNFDVLANPRYELTTAQIYEQFATPEPASWSMAAVALFAAGLVTRRRKQQA</sequence>
<dbReference type="NCBIfam" id="NF038122">
    <property type="entry name" value="metallo_LGF"/>
    <property type="match status" value="1"/>
</dbReference>
<keyword evidence="2" id="KW-0645">Protease</keyword>
<dbReference type="Gene3D" id="3.40.390.10">
    <property type="entry name" value="Collagenase (Catalytic Domain)"/>
    <property type="match status" value="1"/>
</dbReference>
<dbReference type="EMBL" id="JAJTWT010000015">
    <property type="protein sequence ID" value="MCE4540335.1"/>
    <property type="molecule type" value="Genomic_DNA"/>
</dbReference>
<feature type="signal peptide" evidence="1">
    <location>
        <begin position="1"/>
        <end position="25"/>
    </location>
</feature>
<gene>
    <name evidence="2" type="ORF">LXT12_24090</name>
</gene>
<organism evidence="2 3">
    <name type="scientific">Pelomonas caseinilytica</name>
    <dbReference type="NCBI Taxonomy" id="2906763"/>
    <lineage>
        <taxon>Bacteria</taxon>
        <taxon>Pseudomonadati</taxon>
        <taxon>Pseudomonadota</taxon>
        <taxon>Betaproteobacteria</taxon>
        <taxon>Burkholderiales</taxon>
        <taxon>Sphaerotilaceae</taxon>
        <taxon>Roseateles</taxon>
    </lineage>
</organism>
<reference evidence="2 3" key="1">
    <citation type="submission" date="2021-12" db="EMBL/GenBank/DDBJ databases">
        <title>Genome seq of p7.</title>
        <authorList>
            <person name="Seo T."/>
        </authorList>
    </citation>
    <scope>NUCLEOTIDE SEQUENCE [LARGE SCALE GENOMIC DNA]</scope>
    <source>
        <strain evidence="2 3">P7</strain>
    </source>
</reference>
<dbReference type="GO" id="GO:0008237">
    <property type="term" value="F:metallopeptidase activity"/>
    <property type="evidence" value="ECO:0007669"/>
    <property type="project" value="UniProtKB-KW"/>
</dbReference>
<comment type="caution">
    <text evidence="2">The sequence shown here is derived from an EMBL/GenBank/DDBJ whole genome shotgun (WGS) entry which is preliminary data.</text>
</comment>